<dbReference type="PANTHER" id="PTHR11070">
    <property type="entry name" value="UVRD / RECB / PCRA DNA HELICASE FAMILY MEMBER"/>
    <property type="match status" value="1"/>
</dbReference>
<sequence>MEKDTLFTIYSSSAGSGKTFTLTREYISTVLAAQEDDYFKRILAMTFTNEAAEQMKERIISTLKGLANQDGAAEAYKEQIQDATGLSDEDLARKSRKVLHEILQNYNDFAIKTIDSFVNQVIQSFAIDLKLPYNYEIVLDTNTLIEEAVNRLTDKVGQDEELTLLYSDFAEGILENEGSWNNLREEIIKFAKVIYDTNNGHAATKNLHLTQKDINVIRKQITDYIKDVDNRIKKGSERLRQLLAKINSDHFVGKSRGIYSLLEDLSAKEIDLLKFSVNKTAQLALDTGNWEKQPSENIEELKAITYDILPLVLDEKLKLFKTINKELLKVPFINKIKGEIDNILKEKNQAILADFNDRIAQIVSEEPVPFIYERIGEKYNHIFIDEFQDTSTTQFLNLLPLIENSLAKGYQNLIVGDPKQAIYSWRGGNVLLMVDLIQAEAQNNFSTANLSEHQSDQIKVVKKNTGVEELVTNRRSRGGLIHFNNELFQFIIDREIDPISHLVFSSVKQEVYEKNKIGGYTEVEAVDSDQVQEKLLNLINELTLVEGSSDSKYSFSDICIITRKRDEGKICADILSQNNIPIRTDDALLLNSYYEVRFLVAGLRLAMHPERTFEKFEFLQFYSFLFDATGFDLKALSRAHYSEYLAFFKAKGIDLEGFSSLDPYQMTEFLIARFKLLELGKNTQFVLAFLDFVLNFTNKVSKNLFDLLKEWENKKVNLALTSPPSDAVTITTIHKSKGLEYEVVIVPFINWSVGPTGKEKLWIKLPDYPEFYSEEKRLETFPLSPGVKYEFAQETISYYKQMTKIENLNLLYVALTRAKQRQYLWLVPKNKKYGIGEYLLQFIGKADKNCFGEKAHISSKKVEIKSEKAEFPPAFGTDKKLNVIWRPDTQELEIGNLFHDAMQRIQFAEEVDAILDKMLIEGQIEDKESLKSDIDKVVNHPKLKDLYSSRAQIKNETEILSSTTQARRPDRVVFFEDKVYILDYKTGKKSKYHAKQLKDYASLLRQMGHHSIVLYLIYLHPFEVVEVN</sequence>
<evidence type="ECO:0000256" key="6">
    <source>
        <dbReference type="ARBA" id="ARBA00022839"/>
    </source>
</evidence>
<keyword evidence="2 14" id="KW-0547">Nucleotide-binding</keyword>
<evidence type="ECO:0000256" key="12">
    <source>
        <dbReference type="ARBA" id="ARBA00034808"/>
    </source>
</evidence>
<evidence type="ECO:0000256" key="1">
    <source>
        <dbReference type="ARBA" id="ARBA00022722"/>
    </source>
</evidence>
<dbReference type="SUPFAM" id="SSF52540">
    <property type="entry name" value="P-loop containing nucleoside triphosphate hydrolases"/>
    <property type="match status" value="1"/>
</dbReference>
<feature type="domain" description="UvrD-like helicase C-terminal" evidence="16">
    <location>
        <begin position="489"/>
        <end position="738"/>
    </location>
</feature>
<proteinExistence type="predicted"/>
<dbReference type="Gene3D" id="3.90.320.10">
    <property type="match status" value="1"/>
</dbReference>
<feature type="binding site" evidence="14">
    <location>
        <begin position="12"/>
        <end position="19"/>
    </location>
    <ligand>
        <name>ATP</name>
        <dbReference type="ChEBI" id="CHEBI:30616"/>
    </ligand>
</feature>
<dbReference type="OrthoDB" id="9810135at2"/>
<comment type="catalytic activity">
    <reaction evidence="13">
        <text>ATP + H2O = ADP + phosphate + H(+)</text>
        <dbReference type="Rhea" id="RHEA:13065"/>
        <dbReference type="ChEBI" id="CHEBI:15377"/>
        <dbReference type="ChEBI" id="CHEBI:15378"/>
        <dbReference type="ChEBI" id="CHEBI:30616"/>
        <dbReference type="ChEBI" id="CHEBI:43474"/>
        <dbReference type="ChEBI" id="CHEBI:456216"/>
        <dbReference type="EC" id="5.6.2.4"/>
    </reaction>
</comment>
<accession>E4RYJ7</accession>
<evidence type="ECO:0000256" key="8">
    <source>
        <dbReference type="ARBA" id="ARBA00023125"/>
    </source>
</evidence>
<evidence type="ECO:0000256" key="9">
    <source>
        <dbReference type="ARBA" id="ARBA00023204"/>
    </source>
</evidence>
<keyword evidence="9" id="KW-0234">DNA repair</keyword>
<evidence type="ECO:0000256" key="7">
    <source>
        <dbReference type="ARBA" id="ARBA00022840"/>
    </source>
</evidence>
<dbReference type="EMBL" id="CP002305">
    <property type="protein sequence ID" value="ADQ19127.1"/>
    <property type="molecule type" value="Genomic_DNA"/>
</dbReference>
<dbReference type="Proteomes" id="UP000007435">
    <property type="component" value="Chromosome"/>
</dbReference>
<protein>
    <recommendedName>
        <fullName evidence="12">DNA 3'-5' helicase</fullName>
        <ecNumber evidence="12">5.6.2.4</ecNumber>
    </recommendedName>
</protein>
<dbReference type="PROSITE" id="PS51217">
    <property type="entry name" value="UVRD_HELICASE_CTER"/>
    <property type="match status" value="1"/>
</dbReference>
<keyword evidence="4 14" id="KW-0378">Hydrolase</keyword>
<dbReference type="Gene3D" id="3.40.50.300">
    <property type="entry name" value="P-loop containing nucleotide triphosphate hydrolases"/>
    <property type="match status" value="3"/>
</dbReference>
<dbReference type="EC" id="5.6.2.4" evidence="12"/>
<organism evidence="17 18">
    <name type="scientific">Leadbetterella byssophila (strain DSM 17132 / JCM 16389 / KACC 11308 / NBRC 106382 / 4M15)</name>
    <dbReference type="NCBI Taxonomy" id="649349"/>
    <lineage>
        <taxon>Bacteria</taxon>
        <taxon>Pseudomonadati</taxon>
        <taxon>Bacteroidota</taxon>
        <taxon>Cytophagia</taxon>
        <taxon>Cytophagales</taxon>
        <taxon>Leadbetterellaceae</taxon>
        <taxon>Leadbetterella</taxon>
    </lineage>
</organism>
<keyword evidence="8" id="KW-0238">DNA-binding</keyword>
<dbReference type="GO" id="GO:0005524">
    <property type="term" value="F:ATP binding"/>
    <property type="evidence" value="ECO:0007669"/>
    <property type="project" value="UniProtKB-UniRule"/>
</dbReference>
<evidence type="ECO:0000259" key="16">
    <source>
        <dbReference type="PROSITE" id="PS51217"/>
    </source>
</evidence>
<keyword evidence="5 14" id="KW-0347">Helicase</keyword>
<evidence type="ECO:0000256" key="14">
    <source>
        <dbReference type="PROSITE-ProRule" id="PRU00560"/>
    </source>
</evidence>
<evidence type="ECO:0000256" key="2">
    <source>
        <dbReference type="ARBA" id="ARBA00022741"/>
    </source>
</evidence>
<dbReference type="InterPro" id="IPR027417">
    <property type="entry name" value="P-loop_NTPase"/>
</dbReference>
<evidence type="ECO:0000256" key="4">
    <source>
        <dbReference type="ARBA" id="ARBA00022801"/>
    </source>
</evidence>
<dbReference type="PANTHER" id="PTHR11070:SF67">
    <property type="entry name" value="DNA 3'-5' HELICASE"/>
    <property type="match status" value="1"/>
</dbReference>
<dbReference type="Gene3D" id="1.10.3170.10">
    <property type="entry name" value="Recbcd, chain B, domain 2"/>
    <property type="match status" value="1"/>
</dbReference>
<dbReference type="STRING" id="649349.Lbys_3479"/>
<reference evidence="17 18" key="2">
    <citation type="journal article" date="2011" name="Stand. Genomic Sci.">
        <title>Complete genome sequence of Leadbetterella byssophila type strain (4M15).</title>
        <authorList>
            <person name="Abt B."/>
            <person name="Teshima H."/>
            <person name="Lucas S."/>
            <person name="Lapidus A."/>
            <person name="Del Rio T.G."/>
            <person name="Nolan M."/>
            <person name="Tice H."/>
            <person name="Cheng J.F."/>
            <person name="Pitluck S."/>
            <person name="Liolios K."/>
            <person name="Pagani I."/>
            <person name="Ivanova N."/>
            <person name="Mavromatis K."/>
            <person name="Pati A."/>
            <person name="Tapia R."/>
            <person name="Han C."/>
            <person name="Goodwin L."/>
            <person name="Chen A."/>
            <person name="Palaniappan K."/>
            <person name="Land M."/>
            <person name="Hauser L."/>
            <person name="Chang Y.J."/>
            <person name="Jeffries C.D."/>
            <person name="Rohde M."/>
            <person name="Goker M."/>
            <person name="Tindall B.J."/>
            <person name="Detter J.C."/>
            <person name="Woyke T."/>
            <person name="Bristow J."/>
            <person name="Eisen J.A."/>
            <person name="Markowitz V."/>
            <person name="Hugenholtz P."/>
            <person name="Klenk H.P."/>
            <person name="Kyrpides N.C."/>
        </authorList>
    </citation>
    <scope>NUCLEOTIDE SEQUENCE [LARGE SCALE GENOMIC DNA]</scope>
    <source>
        <strain evidence="18">DSM 17132 / JCM 16389 / KACC 11308 / NBRC 106382 / 4M15</strain>
    </source>
</reference>
<dbReference type="eggNOG" id="COG1074">
    <property type="taxonomic scope" value="Bacteria"/>
</dbReference>
<evidence type="ECO:0000313" key="17">
    <source>
        <dbReference type="EMBL" id="ADQ19127.1"/>
    </source>
</evidence>
<keyword evidence="3" id="KW-0227">DNA damage</keyword>
<dbReference type="PROSITE" id="PS51198">
    <property type="entry name" value="UVRD_HELICASE_ATP_BIND"/>
    <property type="match status" value="1"/>
</dbReference>
<dbReference type="GO" id="GO:0043138">
    <property type="term" value="F:3'-5' DNA helicase activity"/>
    <property type="evidence" value="ECO:0007669"/>
    <property type="project" value="UniProtKB-EC"/>
</dbReference>
<evidence type="ECO:0000256" key="3">
    <source>
        <dbReference type="ARBA" id="ARBA00022763"/>
    </source>
</evidence>
<comment type="catalytic activity">
    <reaction evidence="11">
        <text>Couples ATP hydrolysis with the unwinding of duplex DNA by translocating in the 3'-5' direction.</text>
        <dbReference type="EC" id="5.6.2.4"/>
    </reaction>
</comment>
<dbReference type="GO" id="GO:0004527">
    <property type="term" value="F:exonuclease activity"/>
    <property type="evidence" value="ECO:0007669"/>
    <property type="project" value="UniProtKB-KW"/>
</dbReference>
<evidence type="ECO:0000256" key="11">
    <source>
        <dbReference type="ARBA" id="ARBA00034617"/>
    </source>
</evidence>
<evidence type="ECO:0000259" key="15">
    <source>
        <dbReference type="PROSITE" id="PS51198"/>
    </source>
</evidence>
<dbReference type="InterPro" id="IPR000212">
    <property type="entry name" value="DNA_helicase_UvrD/REP"/>
</dbReference>
<dbReference type="AlphaFoldDB" id="E4RYJ7"/>
<keyword evidence="1" id="KW-0540">Nuclease</keyword>
<dbReference type="Pfam" id="PF00580">
    <property type="entry name" value="UvrD-helicase"/>
    <property type="match status" value="1"/>
</dbReference>
<dbReference type="Pfam" id="PF12705">
    <property type="entry name" value="PDDEXK_1"/>
    <property type="match status" value="1"/>
</dbReference>
<keyword evidence="10" id="KW-0413">Isomerase</keyword>
<keyword evidence="7 14" id="KW-0067">ATP-binding</keyword>
<dbReference type="RefSeq" id="WP_013410151.1">
    <property type="nucleotide sequence ID" value="NC_014655.1"/>
</dbReference>
<dbReference type="InterPro" id="IPR014017">
    <property type="entry name" value="DNA_helicase_UvrD-like_C"/>
</dbReference>
<dbReference type="HOGENOM" id="CLU_010638_0_0_10"/>
<evidence type="ECO:0000256" key="5">
    <source>
        <dbReference type="ARBA" id="ARBA00022806"/>
    </source>
</evidence>
<keyword evidence="6" id="KW-0269">Exonuclease</keyword>
<dbReference type="InterPro" id="IPR038726">
    <property type="entry name" value="PDDEXK_AddAB-type"/>
</dbReference>
<keyword evidence="18" id="KW-1185">Reference proteome</keyword>
<dbReference type="Pfam" id="PF13361">
    <property type="entry name" value="UvrD_C"/>
    <property type="match status" value="1"/>
</dbReference>
<evidence type="ECO:0000256" key="10">
    <source>
        <dbReference type="ARBA" id="ARBA00023235"/>
    </source>
</evidence>
<gene>
    <name evidence="17" type="ordered locus">Lbys_3479</name>
</gene>
<feature type="domain" description="UvrD-like helicase ATP-binding" evidence="15">
    <location>
        <begin position="1"/>
        <end position="477"/>
    </location>
</feature>
<reference key="1">
    <citation type="submission" date="2010-11" db="EMBL/GenBank/DDBJ databases">
        <title>The complete genome of Leadbetterella byssophila DSM 17132.</title>
        <authorList>
            <consortium name="US DOE Joint Genome Institute (JGI-PGF)"/>
            <person name="Lucas S."/>
            <person name="Copeland A."/>
            <person name="Lapidus A."/>
            <person name="Glavina del Rio T."/>
            <person name="Dalin E."/>
            <person name="Tice H."/>
            <person name="Bruce D."/>
            <person name="Goodwin L."/>
            <person name="Pitluck S."/>
            <person name="Kyrpides N."/>
            <person name="Mavromatis K."/>
            <person name="Ivanova N."/>
            <person name="Teshima H."/>
            <person name="Brettin T."/>
            <person name="Detter J.C."/>
            <person name="Han C."/>
            <person name="Tapia R."/>
            <person name="Land M."/>
            <person name="Hauser L."/>
            <person name="Markowitz V."/>
            <person name="Cheng J.-F."/>
            <person name="Hugenholtz P."/>
            <person name="Woyke T."/>
            <person name="Wu D."/>
            <person name="Tindall B."/>
            <person name="Pomrenke H.G."/>
            <person name="Brambilla E."/>
            <person name="Klenk H.-P."/>
            <person name="Eisen J.A."/>
        </authorList>
    </citation>
    <scope>NUCLEOTIDE SEQUENCE [LARGE SCALE GENOMIC DNA]</scope>
    <source>
        <strain>DSM 17132</strain>
    </source>
</reference>
<evidence type="ECO:0000313" key="18">
    <source>
        <dbReference type="Proteomes" id="UP000007435"/>
    </source>
</evidence>
<dbReference type="GO" id="GO:0003677">
    <property type="term" value="F:DNA binding"/>
    <property type="evidence" value="ECO:0007669"/>
    <property type="project" value="UniProtKB-KW"/>
</dbReference>
<name>E4RYJ7_LEAB4</name>
<evidence type="ECO:0000256" key="13">
    <source>
        <dbReference type="ARBA" id="ARBA00048988"/>
    </source>
</evidence>
<dbReference type="GO" id="GO:0005829">
    <property type="term" value="C:cytosol"/>
    <property type="evidence" value="ECO:0007669"/>
    <property type="project" value="TreeGrafter"/>
</dbReference>
<dbReference type="InterPro" id="IPR011604">
    <property type="entry name" value="PDDEXK-like_dom_sf"/>
</dbReference>
<dbReference type="InterPro" id="IPR014016">
    <property type="entry name" value="UvrD-like_ATP-bd"/>
</dbReference>
<dbReference type="GO" id="GO:0000725">
    <property type="term" value="P:recombinational repair"/>
    <property type="evidence" value="ECO:0007669"/>
    <property type="project" value="TreeGrafter"/>
</dbReference>
<dbReference type="KEGG" id="lby:Lbys_3479"/>